<sequence length="128" mass="14046">MKLANLFLSSLFSAGIIAAPESKKVEIDPHHGYVHHHGLKCTIQNTSEVNCRSGPGIEYEVVTSLKKDFEGTFTCVERGECVTIDGFRNCGWDRIYHLGVPCYVSGHYTSEECSLANLGWCDGSETSG</sequence>
<proteinExistence type="predicted"/>
<protein>
    <submittedName>
        <fullName evidence="2">Uncharacterized protein</fullName>
    </submittedName>
</protein>
<feature type="signal peptide" evidence="1">
    <location>
        <begin position="1"/>
        <end position="18"/>
    </location>
</feature>
<name>A0AAN7CNU8_9PEZI</name>
<dbReference type="Gene3D" id="2.30.30.40">
    <property type="entry name" value="SH3 Domains"/>
    <property type="match status" value="1"/>
</dbReference>
<dbReference type="AlphaFoldDB" id="A0AAN7CNU8"/>
<feature type="chain" id="PRO_5042878543" evidence="1">
    <location>
        <begin position="19"/>
        <end position="128"/>
    </location>
</feature>
<keyword evidence="3" id="KW-1185">Reference proteome</keyword>
<organism evidence="2 3">
    <name type="scientific">Corynascus novoguineensis</name>
    <dbReference type="NCBI Taxonomy" id="1126955"/>
    <lineage>
        <taxon>Eukaryota</taxon>
        <taxon>Fungi</taxon>
        <taxon>Dikarya</taxon>
        <taxon>Ascomycota</taxon>
        <taxon>Pezizomycotina</taxon>
        <taxon>Sordariomycetes</taxon>
        <taxon>Sordariomycetidae</taxon>
        <taxon>Sordariales</taxon>
        <taxon>Chaetomiaceae</taxon>
        <taxon>Corynascus</taxon>
    </lineage>
</organism>
<comment type="caution">
    <text evidence="2">The sequence shown here is derived from an EMBL/GenBank/DDBJ whole genome shotgun (WGS) entry which is preliminary data.</text>
</comment>
<evidence type="ECO:0000256" key="1">
    <source>
        <dbReference type="SAM" id="SignalP"/>
    </source>
</evidence>
<gene>
    <name evidence="2" type="ORF">C7999DRAFT_16222</name>
</gene>
<accession>A0AAN7CNU8</accession>
<evidence type="ECO:0000313" key="2">
    <source>
        <dbReference type="EMBL" id="KAK4245556.1"/>
    </source>
</evidence>
<dbReference type="Proteomes" id="UP001303647">
    <property type="component" value="Unassembled WGS sequence"/>
</dbReference>
<keyword evidence="1" id="KW-0732">Signal</keyword>
<evidence type="ECO:0000313" key="3">
    <source>
        <dbReference type="Proteomes" id="UP001303647"/>
    </source>
</evidence>
<dbReference type="EMBL" id="MU857697">
    <property type="protein sequence ID" value="KAK4245556.1"/>
    <property type="molecule type" value="Genomic_DNA"/>
</dbReference>
<reference evidence="2" key="1">
    <citation type="journal article" date="2023" name="Mol. Phylogenet. Evol.">
        <title>Genome-scale phylogeny and comparative genomics of the fungal order Sordariales.</title>
        <authorList>
            <person name="Hensen N."/>
            <person name="Bonometti L."/>
            <person name="Westerberg I."/>
            <person name="Brannstrom I.O."/>
            <person name="Guillou S."/>
            <person name="Cros-Aarteil S."/>
            <person name="Calhoun S."/>
            <person name="Haridas S."/>
            <person name="Kuo A."/>
            <person name="Mondo S."/>
            <person name="Pangilinan J."/>
            <person name="Riley R."/>
            <person name="LaButti K."/>
            <person name="Andreopoulos B."/>
            <person name="Lipzen A."/>
            <person name="Chen C."/>
            <person name="Yan M."/>
            <person name="Daum C."/>
            <person name="Ng V."/>
            <person name="Clum A."/>
            <person name="Steindorff A."/>
            <person name="Ohm R.A."/>
            <person name="Martin F."/>
            <person name="Silar P."/>
            <person name="Natvig D.O."/>
            <person name="Lalanne C."/>
            <person name="Gautier V."/>
            <person name="Ament-Velasquez S.L."/>
            <person name="Kruys A."/>
            <person name="Hutchinson M.I."/>
            <person name="Powell A.J."/>
            <person name="Barry K."/>
            <person name="Miller A.N."/>
            <person name="Grigoriev I.V."/>
            <person name="Debuchy R."/>
            <person name="Gladieux P."/>
            <person name="Hiltunen Thoren M."/>
            <person name="Johannesson H."/>
        </authorList>
    </citation>
    <scope>NUCLEOTIDE SEQUENCE</scope>
    <source>
        <strain evidence="2">CBS 359.72</strain>
    </source>
</reference>
<reference evidence="2" key="2">
    <citation type="submission" date="2023-05" db="EMBL/GenBank/DDBJ databases">
        <authorList>
            <consortium name="Lawrence Berkeley National Laboratory"/>
            <person name="Steindorff A."/>
            <person name="Hensen N."/>
            <person name="Bonometti L."/>
            <person name="Westerberg I."/>
            <person name="Brannstrom I.O."/>
            <person name="Guillou S."/>
            <person name="Cros-Aarteil S."/>
            <person name="Calhoun S."/>
            <person name="Haridas S."/>
            <person name="Kuo A."/>
            <person name="Mondo S."/>
            <person name="Pangilinan J."/>
            <person name="Riley R."/>
            <person name="Labutti K."/>
            <person name="Andreopoulos B."/>
            <person name="Lipzen A."/>
            <person name="Chen C."/>
            <person name="Yanf M."/>
            <person name="Daum C."/>
            <person name="Ng V."/>
            <person name="Clum A."/>
            <person name="Ohm R."/>
            <person name="Martin F."/>
            <person name="Silar P."/>
            <person name="Natvig D."/>
            <person name="Lalanne C."/>
            <person name="Gautier V."/>
            <person name="Ament-Velasquez S.L."/>
            <person name="Kruys A."/>
            <person name="Hutchinson M.I."/>
            <person name="Powell A.J."/>
            <person name="Barry K."/>
            <person name="Miller A.N."/>
            <person name="Grigoriev I.V."/>
            <person name="Debuchy R."/>
            <person name="Gladieux P."/>
            <person name="Thoren M.H."/>
            <person name="Johannesson H."/>
        </authorList>
    </citation>
    <scope>NUCLEOTIDE SEQUENCE</scope>
    <source>
        <strain evidence="2">CBS 359.72</strain>
    </source>
</reference>